<dbReference type="PANTHER" id="PTHR46580">
    <property type="entry name" value="SENSOR KINASE-RELATED"/>
    <property type="match status" value="1"/>
</dbReference>
<evidence type="ECO:0000313" key="4">
    <source>
        <dbReference type="EMBL" id="MBB6146569.1"/>
    </source>
</evidence>
<dbReference type="InterPro" id="IPR013783">
    <property type="entry name" value="Ig-like_fold"/>
</dbReference>
<keyword evidence="2" id="KW-1133">Transmembrane helix</keyword>
<dbReference type="Gene3D" id="2.130.10.130">
    <property type="entry name" value="Integrin alpha, N-terminal"/>
    <property type="match status" value="3"/>
</dbReference>
<proteinExistence type="predicted"/>
<dbReference type="InterPro" id="IPR028994">
    <property type="entry name" value="Integrin_alpha_N"/>
</dbReference>
<keyword evidence="2" id="KW-0812">Transmembrane</keyword>
<name>A0A841K3Q5_9BACT</name>
<feature type="domain" description="Bacterial Ig-like" evidence="3">
    <location>
        <begin position="791"/>
        <end position="875"/>
    </location>
</feature>
<dbReference type="EMBL" id="JACHEK010000010">
    <property type="protein sequence ID" value="MBB6146569.1"/>
    <property type="molecule type" value="Genomic_DNA"/>
</dbReference>
<dbReference type="AlphaFoldDB" id="A0A841K3Q5"/>
<feature type="transmembrane region" description="Helical" evidence="2">
    <location>
        <begin position="958"/>
        <end position="977"/>
    </location>
</feature>
<keyword evidence="1" id="KW-0732">Signal</keyword>
<dbReference type="Pfam" id="PF16640">
    <property type="entry name" value="Big_3_5"/>
    <property type="match status" value="1"/>
</dbReference>
<dbReference type="Proteomes" id="UP000538666">
    <property type="component" value="Unassembled WGS sequence"/>
</dbReference>
<evidence type="ECO:0000256" key="2">
    <source>
        <dbReference type="SAM" id="Phobius"/>
    </source>
</evidence>
<keyword evidence="2" id="KW-0472">Membrane</keyword>
<organism evidence="4 5">
    <name type="scientific">Silvibacterium bohemicum</name>
    <dbReference type="NCBI Taxonomy" id="1577686"/>
    <lineage>
        <taxon>Bacteria</taxon>
        <taxon>Pseudomonadati</taxon>
        <taxon>Acidobacteriota</taxon>
        <taxon>Terriglobia</taxon>
        <taxon>Terriglobales</taxon>
        <taxon>Acidobacteriaceae</taxon>
        <taxon>Silvibacterium</taxon>
    </lineage>
</organism>
<evidence type="ECO:0000313" key="5">
    <source>
        <dbReference type="Proteomes" id="UP000538666"/>
    </source>
</evidence>
<sequence>MAAVASPTPAFAGFYAAPFYQTIFDPYEAGPVALLNGDFNHDGKPDLVSVTFLGGIAVLLNNGAGGFGDPIVSQISPATGGDPGAGIDAYNSAYAVDLNGDGYTDLVVPTSSFEVAVLLNHQDGTFPTTTYITLQNLNSSPAATRNGSVAQGKTTASGGVDLVSVQSFISTNTSQTTILVETFLNDGTGNFPAQKTSTYTVPILSTLETGSIATLADVNQDGKLDLLLVRDCVQGNPPWTFGNPLYVDVLLGNGDGTFQPPAAAGTISFAGSAAVFPFSSLTLANLVAGSSIPDIVLSNSSGIYVANGNGDGTFQTPTYLLQDYTFPSVQIADLNGDGKLDLVLGGAAGVTSFLGNGDGTFGGVTGAVVSGDGQMTIADFNGDGKIDLAAQNSENGDVEVAPGNGDGTFRATPVLFSTTTPILNPPDIDIQVAGDIAGNGTNWVIGLGNGMVLSGSPNGKEGFNYLNALPSVATYYTFWLFPVLGDFNGDGKQDLILAGNNNVAVALSNGDGTFATPVNVPLSVTPSCVILNVAVADVNRDGKLDLLIAYPGDFRCGIPNTVPSGYLVALGNGDGTFKTATFTPYGESLSELALAPYHGPGKPLDMVAEDEGLPPGSSSIVNPSVSLLPGNGDGTFGAPVTLFTDSQQGVSLRTDDYNQDGKPDLTLFDGSEIDADSGILLYAGNGDGTFAAPVLLSSVGGALAGTYADVNNDGVPDLIFTGYSGLSVALGTGGGSFAAPIANFAPELFGPVLTGSFLGDNTISVIISDGSHGATTFYMNEGGTSLSVVPNSTTLTAGQNLILNVPLQATLQNQPAPTGTITLYDGSTVLSSGSVSGFTFITTQLAVGGHTIKAVYSGDSHFYSNTSPTISISVNAVPPDFTLKTNPSSVTVSPGQSANVQMTVAANATLAGNLTFQCSGLPSKAACTFSPSTLSVASSQSGGVALTVSTQSTTVAQASFGSFPFIARCSIAALLLFGFPLRRRNLTRLLLLFCAVALSFTGCGSSSTIPAPPANAGTPAGTTTFTVAATVTSGNTMITHTSTITLVVQ</sequence>
<dbReference type="InterPro" id="IPR032109">
    <property type="entry name" value="Big_3_5"/>
</dbReference>
<gene>
    <name evidence="4" type="ORF">HNQ77_004548</name>
</gene>
<keyword evidence="5" id="KW-1185">Reference proteome</keyword>
<protein>
    <recommendedName>
        <fullName evidence="3">Bacterial Ig-like domain-containing protein</fullName>
    </recommendedName>
</protein>
<feature type="transmembrane region" description="Helical" evidence="2">
    <location>
        <begin position="989"/>
        <end position="1009"/>
    </location>
</feature>
<dbReference type="Gene3D" id="2.60.40.10">
    <property type="entry name" value="Immunoglobulins"/>
    <property type="match status" value="1"/>
</dbReference>
<evidence type="ECO:0000256" key="1">
    <source>
        <dbReference type="ARBA" id="ARBA00022729"/>
    </source>
</evidence>
<accession>A0A841K3Q5</accession>
<dbReference type="PANTHER" id="PTHR46580:SF4">
    <property type="entry name" value="ATP_GTP-BINDING PROTEIN"/>
    <property type="match status" value="1"/>
</dbReference>
<comment type="caution">
    <text evidence="4">The sequence shown here is derived from an EMBL/GenBank/DDBJ whole genome shotgun (WGS) entry which is preliminary data.</text>
</comment>
<dbReference type="RefSeq" id="WP_050060392.1">
    <property type="nucleotide sequence ID" value="NZ_JACHEK010000010.1"/>
</dbReference>
<reference evidence="4 5" key="1">
    <citation type="submission" date="2020-08" db="EMBL/GenBank/DDBJ databases">
        <title>Genomic Encyclopedia of Type Strains, Phase IV (KMG-IV): sequencing the most valuable type-strain genomes for metagenomic binning, comparative biology and taxonomic classification.</title>
        <authorList>
            <person name="Goeker M."/>
        </authorList>
    </citation>
    <scope>NUCLEOTIDE SEQUENCE [LARGE SCALE GENOMIC DNA]</scope>
    <source>
        <strain evidence="4 5">DSM 103733</strain>
    </source>
</reference>
<dbReference type="SUPFAM" id="SSF69318">
    <property type="entry name" value="Integrin alpha N-terminal domain"/>
    <property type="match status" value="3"/>
</dbReference>
<evidence type="ECO:0000259" key="3">
    <source>
        <dbReference type="Pfam" id="PF16640"/>
    </source>
</evidence>
<dbReference type="Pfam" id="PF13517">
    <property type="entry name" value="FG-GAP_3"/>
    <property type="match status" value="4"/>
</dbReference>
<dbReference type="InterPro" id="IPR013517">
    <property type="entry name" value="FG-GAP"/>
</dbReference>